<dbReference type="Pfam" id="PF01590">
    <property type="entry name" value="GAF"/>
    <property type="match status" value="1"/>
</dbReference>
<organism evidence="3 4">
    <name type="scientific">Cyanobium gracile UHCC 0139</name>
    <dbReference type="NCBI Taxonomy" id="3110308"/>
    <lineage>
        <taxon>Bacteria</taxon>
        <taxon>Bacillati</taxon>
        <taxon>Cyanobacteriota</taxon>
        <taxon>Cyanophyceae</taxon>
        <taxon>Synechococcales</taxon>
        <taxon>Prochlorococcaceae</taxon>
        <taxon>Cyanobium</taxon>
    </lineage>
</organism>
<dbReference type="Proteomes" id="UP001304461">
    <property type="component" value="Unassembled WGS sequence"/>
</dbReference>
<feature type="domain" description="HD-GYP" evidence="2">
    <location>
        <begin position="383"/>
        <end position="590"/>
    </location>
</feature>
<dbReference type="PROSITE" id="PS51832">
    <property type="entry name" value="HD_GYP"/>
    <property type="match status" value="1"/>
</dbReference>
<dbReference type="SUPFAM" id="SSF55781">
    <property type="entry name" value="GAF domain-like"/>
    <property type="match status" value="1"/>
</dbReference>
<evidence type="ECO:0000256" key="1">
    <source>
        <dbReference type="SAM" id="MobiDB-lite"/>
    </source>
</evidence>
<dbReference type="InterPro" id="IPR037522">
    <property type="entry name" value="HD_GYP_dom"/>
</dbReference>
<dbReference type="CDD" id="cd00077">
    <property type="entry name" value="HDc"/>
    <property type="match status" value="1"/>
</dbReference>
<dbReference type="PANTHER" id="PTHR43155">
    <property type="entry name" value="CYCLIC DI-GMP PHOSPHODIESTERASE PA4108-RELATED"/>
    <property type="match status" value="1"/>
</dbReference>
<comment type="caution">
    <text evidence="3">The sequence shown here is derived from an EMBL/GenBank/DDBJ whole genome shotgun (WGS) entry which is preliminary data.</text>
</comment>
<gene>
    <name evidence="3" type="ORF">VB738_01065</name>
</gene>
<evidence type="ECO:0000259" key="2">
    <source>
        <dbReference type="PROSITE" id="PS51832"/>
    </source>
</evidence>
<dbReference type="Pfam" id="PF13487">
    <property type="entry name" value="HD_5"/>
    <property type="match status" value="1"/>
</dbReference>
<sequence length="606" mass="66861">MATPLSAAHPPPHASDAHQARRALPEMLQIATAISGAVNLPALLRQILSSSRDLTLSDAGSIYLVEEEKGEKRLWFTAFQNSSLAAGDAGIDASLLDVRFPITPERLVGWTALHGEPLNLPDVYAIPADRPYRFDAELDRRMGYRAVSMLVVPLRTMAGDVVGVMQLINRKREPSSLLTPETAPSLVRPYDAGDQQLIEALAALAAVCVERTQALEGQQRQIDSMIALLAGAIDARSSHTGRHCSRVPELALLLAEAAEATQEGPLAPFRFKGDAERREFRTAAWLHDCGKIVTPEAVVEKATKLDAPVNRLHEIRTRFEVLLRDGRIAMLEGLLAGGDPDALQQDYARLEQELQNDFACVARCNLGSEGTDPEDLAQLRRLAERTWWRHFDDRIGLGWEEQTRYGGPPPPLPVRESLLSDAPHHRIPRPPEQVPEARWGFNLAVPELLYNRGELYNLTVARGTLTPEEIYKIREHMIHTIVMLESMAFPPSLARVAEIAGGHHETLDGRGYPRGLGAEQLSIPARILAIADIFEALTAADRPYKRGMPLSQSLAILAALRDRGRIDADLFDLFLRSGVYRTYAQRFMAADQIDAVDLDALLGPNA</sequence>
<dbReference type="Gene3D" id="3.30.450.40">
    <property type="match status" value="1"/>
</dbReference>
<dbReference type="RefSeq" id="WP_323303971.1">
    <property type="nucleotide sequence ID" value="NZ_JAYGHX010000001.1"/>
</dbReference>
<dbReference type="SMART" id="SM00065">
    <property type="entry name" value="GAF"/>
    <property type="match status" value="1"/>
</dbReference>
<feature type="region of interest" description="Disordered" evidence="1">
    <location>
        <begin position="1"/>
        <end position="20"/>
    </location>
</feature>
<name>A0ABU5RQ02_9CYAN</name>
<dbReference type="SUPFAM" id="SSF109604">
    <property type="entry name" value="HD-domain/PDEase-like"/>
    <property type="match status" value="2"/>
</dbReference>
<dbReference type="Gene3D" id="1.10.3210.10">
    <property type="entry name" value="Hypothetical protein af1432"/>
    <property type="match status" value="2"/>
</dbReference>
<proteinExistence type="predicted"/>
<evidence type="ECO:0000313" key="3">
    <source>
        <dbReference type="EMBL" id="MEA5389839.1"/>
    </source>
</evidence>
<dbReference type="SMART" id="SM00471">
    <property type="entry name" value="HDc"/>
    <property type="match status" value="1"/>
</dbReference>
<accession>A0ABU5RQ02</accession>
<reference evidence="3 4" key="1">
    <citation type="submission" date="2023-12" db="EMBL/GenBank/DDBJ databases">
        <title>Baltic Sea Cyanobacteria.</title>
        <authorList>
            <person name="Delbaje E."/>
            <person name="Fewer D.P."/>
            <person name="Shishido T.K."/>
        </authorList>
    </citation>
    <scope>NUCLEOTIDE SEQUENCE [LARGE SCALE GENOMIC DNA]</scope>
    <source>
        <strain evidence="3 4">UHCC 0139</strain>
    </source>
</reference>
<evidence type="ECO:0000313" key="4">
    <source>
        <dbReference type="Proteomes" id="UP001304461"/>
    </source>
</evidence>
<dbReference type="InterPro" id="IPR003607">
    <property type="entry name" value="HD/PDEase_dom"/>
</dbReference>
<dbReference type="InterPro" id="IPR003018">
    <property type="entry name" value="GAF"/>
</dbReference>
<dbReference type="InterPro" id="IPR029016">
    <property type="entry name" value="GAF-like_dom_sf"/>
</dbReference>
<dbReference type="PANTHER" id="PTHR43155:SF2">
    <property type="entry name" value="CYCLIC DI-GMP PHOSPHODIESTERASE PA4108"/>
    <property type="match status" value="1"/>
</dbReference>
<keyword evidence="4" id="KW-1185">Reference proteome</keyword>
<protein>
    <submittedName>
        <fullName evidence="3">HD domain-containing phosphohydrolase</fullName>
    </submittedName>
</protein>
<dbReference type="EMBL" id="JAYGHX010000001">
    <property type="protein sequence ID" value="MEA5389839.1"/>
    <property type="molecule type" value="Genomic_DNA"/>
</dbReference>